<keyword evidence="4" id="KW-1185">Reference proteome</keyword>
<protein>
    <submittedName>
        <fullName evidence="3">Uncharacterized protein</fullName>
    </submittedName>
</protein>
<gene>
    <name evidence="3" type="ORF">SO3561_08810</name>
</gene>
<dbReference type="Proteomes" id="UP000217446">
    <property type="component" value="Unassembled WGS sequence"/>
</dbReference>
<evidence type="ECO:0000313" key="4">
    <source>
        <dbReference type="Proteomes" id="UP000217446"/>
    </source>
</evidence>
<feature type="transmembrane region" description="Helical" evidence="2">
    <location>
        <begin position="6"/>
        <end position="22"/>
    </location>
</feature>
<evidence type="ECO:0000256" key="1">
    <source>
        <dbReference type="SAM" id="MobiDB-lite"/>
    </source>
</evidence>
<feature type="region of interest" description="Disordered" evidence="1">
    <location>
        <begin position="23"/>
        <end position="42"/>
    </location>
</feature>
<dbReference type="AlphaFoldDB" id="A0A250VTE0"/>
<keyword evidence="2" id="KW-0812">Transmembrane</keyword>
<comment type="caution">
    <text evidence="3">The sequence shown here is derived from an EMBL/GenBank/DDBJ whole genome shotgun (WGS) entry which is preliminary data.</text>
</comment>
<accession>A0A250VTE0</accession>
<evidence type="ECO:0000313" key="3">
    <source>
        <dbReference type="EMBL" id="GAX57240.1"/>
    </source>
</evidence>
<proteinExistence type="predicted"/>
<name>A0A250VTE0_STROL</name>
<reference evidence="4" key="1">
    <citation type="submission" date="2017-05" db="EMBL/GenBank/DDBJ databases">
        <title>Streptomyces olivochromogenes NBRC 3561 whole genome shotgun sequence.</title>
        <authorList>
            <person name="Dohra H."/>
            <person name="Kodani S."/>
        </authorList>
    </citation>
    <scope>NUCLEOTIDE SEQUENCE [LARGE SCALE GENOMIC DNA]</scope>
    <source>
        <strain evidence="4">NBRC 3561</strain>
    </source>
</reference>
<evidence type="ECO:0000256" key="2">
    <source>
        <dbReference type="SAM" id="Phobius"/>
    </source>
</evidence>
<dbReference type="RefSeq" id="WP_268814633.1">
    <property type="nucleotide sequence ID" value="NZ_BDQI01000034.1"/>
</dbReference>
<keyword evidence="2" id="KW-0472">Membrane</keyword>
<dbReference type="EMBL" id="BDQI01000034">
    <property type="protein sequence ID" value="GAX57240.1"/>
    <property type="molecule type" value="Genomic_DNA"/>
</dbReference>
<sequence length="42" mass="4530">MSWPDGIAAAVLTAIALLITLHQHKHRSSTAPPKNPQDGEQQ</sequence>
<keyword evidence="2" id="KW-1133">Transmembrane helix</keyword>
<organism evidence="3 4">
    <name type="scientific">Streptomyces olivochromogenes</name>
    <dbReference type="NCBI Taxonomy" id="1963"/>
    <lineage>
        <taxon>Bacteria</taxon>
        <taxon>Bacillati</taxon>
        <taxon>Actinomycetota</taxon>
        <taxon>Actinomycetes</taxon>
        <taxon>Kitasatosporales</taxon>
        <taxon>Streptomycetaceae</taxon>
        <taxon>Streptomyces</taxon>
    </lineage>
</organism>